<comment type="caution">
    <text evidence="2">The sequence shown here is derived from an EMBL/GenBank/DDBJ whole genome shotgun (WGS) entry which is preliminary data.</text>
</comment>
<dbReference type="Proteomes" id="UP000178577">
    <property type="component" value="Unassembled WGS sequence"/>
</dbReference>
<feature type="domain" description="N-acetyltransferase" evidence="1">
    <location>
        <begin position="11"/>
        <end position="170"/>
    </location>
</feature>
<dbReference type="Gene3D" id="3.40.630.30">
    <property type="match status" value="1"/>
</dbReference>
<dbReference type="GO" id="GO:0016747">
    <property type="term" value="F:acyltransferase activity, transferring groups other than amino-acyl groups"/>
    <property type="evidence" value="ECO:0007669"/>
    <property type="project" value="InterPro"/>
</dbReference>
<dbReference type="PANTHER" id="PTHR43415">
    <property type="entry name" value="SPERMIDINE N(1)-ACETYLTRANSFERASE"/>
    <property type="match status" value="1"/>
</dbReference>
<evidence type="ECO:0000259" key="1">
    <source>
        <dbReference type="PROSITE" id="PS51186"/>
    </source>
</evidence>
<gene>
    <name evidence="2" type="ORF">A2693_02695</name>
</gene>
<dbReference type="InterPro" id="IPR000182">
    <property type="entry name" value="GNAT_dom"/>
</dbReference>
<reference evidence="2 3" key="1">
    <citation type="journal article" date="2016" name="Nat. Commun.">
        <title>Thousands of microbial genomes shed light on interconnected biogeochemical processes in an aquifer system.</title>
        <authorList>
            <person name="Anantharaman K."/>
            <person name="Brown C.T."/>
            <person name="Hug L.A."/>
            <person name="Sharon I."/>
            <person name="Castelle C.J."/>
            <person name="Probst A.J."/>
            <person name="Thomas B.C."/>
            <person name="Singh A."/>
            <person name="Wilkins M.J."/>
            <person name="Karaoz U."/>
            <person name="Brodie E.L."/>
            <person name="Williams K.H."/>
            <person name="Hubbard S.S."/>
            <person name="Banfield J.F."/>
        </authorList>
    </citation>
    <scope>NUCLEOTIDE SEQUENCE [LARGE SCALE GENOMIC DNA]</scope>
</reference>
<evidence type="ECO:0000313" key="3">
    <source>
        <dbReference type="Proteomes" id="UP000178577"/>
    </source>
</evidence>
<accession>A0A1F5G8Z3</accession>
<organism evidence="2 3">
    <name type="scientific">Candidatus Curtissbacteria bacterium RIFCSPHIGHO2_01_FULL_40_12</name>
    <dbReference type="NCBI Taxonomy" id="1797710"/>
    <lineage>
        <taxon>Bacteria</taxon>
        <taxon>Candidatus Curtissiibacteriota</taxon>
    </lineage>
</organism>
<dbReference type="PANTHER" id="PTHR43415:SF3">
    <property type="entry name" value="GNAT-FAMILY ACETYLTRANSFERASE"/>
    <property type="match status" value="1"/>
</dbReference>
<dbReference type="SUPFAM" id="SSF55729">
    <property type="entry name" value="Acyl-CoA N-acyltransferases (Nat)"/>
    <property type="match status" value="1"/>
</dbReference>
<dbReference type="PROSITE" id="PS51186">
    <property type="entry name" value="GNAT"/>
    <property type="match status" value="1"/>
</dbReference>
<proteinExistence type="predicted"/>
<protein>
    <recommendedName>
        <fullName evidence="1">N-acetyltransferase domain-containing protein</fullName>
    </recommendedName>
</protein>
<dbReference type="EMBL" id="MFAY01000041">
    <property type="protein sequence ID" value="OGD88340.1"/>
    <property type="molecule type" value="Genomic_DNA"/>
</dbReference>
<sequence length="184" mass="21181">MRNPFLAGKNIYLRPLEEKDLQGNYVSWLNNEEVSRYNSHNTFPYSYSEGRKYIKQSSKTKDKIVLAIVLTGKNLHIGNIALQNIDPVNRSGELTILLGEKDYWHKGYSKEAALLILKHGFDELNLNRIYCGTSSKNIAMQKLAVSLGMIEEGRRRKAFFKDREYADIVEYGILSSEFDAPKRK</sequence>
<dbReference type="AlphaFoldDB" id="A0A1F5G8Z3"/>
<evidence type="ECO:0000313" key="2">
    <source>
        <dbReference type="EMBL" id="OGD88340.1"/>
    </source>
</evidence>
<dbReference type="InterPro" id="IPR016181">
    <property type="entry name" value="Acyl_CoA_acyltransferase"/>
</dbReference>
<dbReference type="Pfam" id="PF13302">
    <property type="entry name" value="Acetyltransf_3"/>
    <property type="match status" value="1"/>
</dbReference>
<name>A0A1F5G8Z3_9BACT</name>